<evidence type="ECO:0000256" key="3">
    <source>
        <dbReference type="ARBA" id="ARBA00022692"/>
    </source>
</evidence>
<feature type="transmembrane region" description="Helical" evidence="6">
    <location>
        <begin position="366"/>
        <end position="384"/>
    </location>
</feature>
<evidence type="ECO:0000256" key="2">
    <source>
        <dbReference type="ARBA" id="ARBA00022475"/>
    </source>
</evidence>
<keyword evidence="5 6" id="KW-0472">Membrane</keyword>
<protein>
    <submittedName>
        <fullName evidence="7">MFS transporter</fullName>
    </submittedName>
</protein>
<feature type="transmembrane region" description="Helical" evidence="6">
    <location>
        <begin position="267"/>
        <end position="285"/>
    </location>
</feature>
<keyword evidence="4 6" id="KW-1133">Transmembrane helix</keyword>
<evidence type="ECO:0000256" key="1">
    <source>
        <dbReference type="ARBA" id="ARBA00004651"/>
    </source>
</evidence>
<proteinExistence type="predicted"/>
<reference evidence="7" key="1">
    <citation type="submission" date="2024-06" db="EMBL/GenBank/DDBJ databases">
        <title>Biodegradation of dimethachlon by Arthrobacter sp. K5: mechanistic insights and ecological implications.</title>
        <authorList>
            <person name="Hu S."/>
            <person name="Lu P."/>
        </authorList>
    </citation>
    <scope>NUCLEOTIDE SEQUENCE</scope>
    <source>
        <strain evidence="7">K5</strain>
    </source>
</reference>
<dbReference type="GO" id="GO:0022857">
    <property type="term" value="F:transmembrane transporter activity"/>
    <property type="evidence" value="ECO:0007669"/>
    <property type="project" value="InterPro"/>
</dbReference>
<feature type="transmembrane region" description="Helical" evidence="6">
    <location>
        <begin position="323"/>
        <end position="345"/>
    </location>
</feature>
<dbReference type="Gene3D" id="1.20.1250.20">
    <property type="entry name" value="MFS general substrate transporter like domains"/>
    <property type="match status" value="1"/>
</dbReference>
<dbReference type="GO" id="GO:0005886">
    <property type="term" value="C:plasma membrane"/>
    <property type="evidence" value="ECO:0007669"/>
    <property type="project" value="UniProtKB-SubCell"/>
</dbReference>
<name>A0AAU8EV56_9MICC</name>
<feature type="transmembrane region" description="Helical" evidence="6">
    <location>
        <begin position="297"/>
        <end position="317"/>
    </location>
</feature>
<feature type="transmembrane region" description="Helical" evidence="6">
    <location>
        <begin position="390"/>
        <end position="410"/>
    </location>
</feature>
<dbReference type="InterPro" id="IPR011701">
    <property type="entry name" value="MFS"/>
</dbReference>
<evidence type="ECO:0000313" key="7">
    <source>
        <dbReference type="EMBL" id="XCH12671.1"/>
    </source>
</evidence>
<dbReference type="Pfam" id="PF07690">
    <property type="entry name" value="MFS_1"/>
    <property type="match status" value="1"/>
</dbReference>
<organism evidence="7">
    <name type="scientific">Arthrobacter sp. K5</name>
    <dbReference type="NCBI Taxonomy" id="2839623"/>
    <lineage>
        <taxon>Bacteria</taxon>
        <taxon>Bacillati</taxon>
        <taxon>Actinomycetota</taxon>
        <taxon>Actinomycetes</taxon>
        <taxon>Micrococcales</taxon>
        <taxon>Micrococcaceae</taxon>
        <taxon>Arthrobacter</taxon>
    </lineage>
</organism>
<dbReference type="PANTHER" id="PTHR23513:SF6">
    <property type="entry name" value="MAJOR FACILITATOR SUPERFAMILY ASSOCIATED DOMAIN-CONTAINING PROTEIN"/>
    <property type="match status" value="1"/>
</dbReference>
<evidence type="ECO:0000256" key="5">
    <source>
        <dbReference type="ARBA" id="ARBA00023136"/>
    </source>
</evidence>
<dbReference type="CDD" id="cd06173">
    <property type="entry name" value="MFS_MefA_like"/>
    <property type="match status" value="1"/>
</dbReference>
<feature type="transmembrane region" description="Helical" evidence="6">
    <location>
        <begin position="91"/>
        <end position="108"/>
    </location>
</feature>
<feature type="transmembrane region" description="Helical" evidence="6">
    <location>
        <begin position="59"/>
        <end position="79"/>
    </location>
</feature>
<feature type="transmembrane region" description="Helical" evidence="6">
    <location>
        <begin position="234"/>
        <end position="255"/>
    </location>
</feature>
<accession>A0AAU8EV56</accession>
<dbReference type="InterPro" id="IPR036259">
    <property type="entry name" value="MFS_trans_sf"/>
</dbReference>
<evidence type="ECO:0000256" key="4">
    <source>
        <dbReference type="ARBA" id="ARBA00022989"/>
    </source>
</evidence>
<sequence length="432" mass="45383">MTAEPTAAEPTAGPLWRDRNFSTFWAGQALGQFGAQLGQLALPVLAVVMLHASEFEVGVLNAAGLAAFLAVGLPAGAWVDRWLKRRTMITADLLRMAAMAAVPVLWWSGGLEIWHLYLVAGSVGTATVFFDVAYQSYVPVLVASPQVREANSKLEATAQIARIGGPAAGGALLAVVSAPVLFVGEAAGYLLSAVFLARTRDSEVRAPAAARRPLPVEIREGLSFVVRHPLISRIAACTGGMNFSGMLMYTMMPLLVLRNLGLGPQGMGLIMTVGAAGGLLGAVAAPRLAARIGEGTVIPVCALVSSVFLLLVPFAGIVPEPGVALALLLISEFGFGFSVLVYNIMQLTMRQRVCPPRLLGRMNASIRFAVWGVMPLAALASGYLGEHLGLVPTMLIGAAGSFLATAPVLFSPLRRMRTLPDEVLEYGAADRA</sequence>
<comment type="subcellular location">
    <subcellularLocation>
        <location evidence="1">Cell membrane</location>
        <topology evidence="1">Multi-pass membrane protein</topology>
    </subcellularLocation>
</comment>
<evidence type="ECO:0000256" key="6">
    <source>
        <dbReference type="SAM" id="Phobius"/>
    </source>
</evidence>
<dbReference type="RefSeq" id="WP_353712662.1">
    <property type="nucleotide sequence ID" value="NZ_CP159279.1"/>
</dbReference>
<keyword evidence="2" id="KW-1003">Cell membrane</keyword>
<keyword evidence="3 6" id="KW-0812">Transmembrane</keyword>
<dbReference type="EMBL" id="CP159279">
    <property type="protein sequence ID" value="XCH12671.1"/>
    <property type="molecule type" value="Genomic_DNA"/>
</dbReference>
<dbReference type="SUPFAM" id="SSF103473">
    <property type="entry name" value="MFS general substrate transporter"/>
    <property type="match status" value="1"/>
</dbReference>
<dbReference type="AlphaFoldDB" id="A0AAU8EV56"/>
<dbReference type="PANTHER" id="PTHR23513">
    <property type="entry name" value="INTEGRAL MEMBRANE EFFLUX PROTEIN-RELATED"/>
    <property type="match status" value="1"/>
</dbReference>
<gene>
    <name evidence="7" type="ORF">ABRP34_06725</name>
</gene>
<feature type="transmembrane region" description="Helical" evidence="6">
    <location>
        <begin position="114"/>
        <end position="134"/>
    </location>
</feature>